<organism evidence="9 10">
    <name type="scientific">Rhynchospora breviuscula</name>
    <dbReference type="NCBI Taxonomy" id="2022672"/>
    <lineage>
        <taxon>Eukaryota</taxon>
        <taxon>Viridiplantae</taxon>
        <taxon>Streptophyta</taxon>
        <taxon>Embryophyta</taxon>
        <taxon>Tracheophyta</taxon>
        <taxon>Spermatophyta</taxon>
        <taxon>Magnoliopsida</taxon>
        <taxon>Liliopsida</taxon>
        <taxon>Poales</taxon>
        <taxon>Cyperaceae</taxon>
        <taxon>Cyperoideae</taxon>
        <taxon>Rhynchosporeae</taxon>
        <taxon>Rhynchospora</taxon>
    </lineage>
</organism>
<keyword evidence="2 7" id="KW-0349">Heme</keyword>
<dbReference type="InterPro" id="IPR036396">
    <property type="entry name" value="Cyt_P450_sf"/>
</dbReference>
<dbReference type="InterPro" id="IPR001128">
    <property type="entry name" value="Cyt_P450"/>
</dbReference>
<dbReference type="EMBL" id="JAMQYH010000005">
    <property type="protein sequence ID" value="KAJ1687037.1"/>
    <property type="molecule type" value="Genomic_DNA"/>
</dbReference>
<keyword evidence="4 8" id="KW-0560">Oxidoreductase</keyword>
<dbReference type="PROSITE" id="PS00086">
    <property type="entry name" value="CYTOCHROME_P450"/>
    <property type="match status" value="1"/>
</dbReference>
<evidence type="ECO:0008006" key="11">
    <source>
        <dbReference type="Google" id="ProtNLM"/>
    </source>
</evidence>
<dbReference type="FunFam" id="1.10.630.10:FF:000043">
    <property type="entry name" value="Cytochrome P450 99A2"/>
    <property type="match status" value="1"/>
</dbReference>
<keyword evidence="10" id="KW-1185">Reference proteome</keyword>
<evidence type="ECO:0000256" key="6">
    <source>
        <dbReference type="ARBA" id="ARBA00023033"/>
    </source>
</evidence>
<dbReference type="PRINTS" id="PR00385">
    <property type="entry name" value="P450"/>
</dbReference>
<comment type="caution">
    <text evidence="9">The sequence shown here is derived from an EMBL/GenBank/DDBJ whole genome shotgun (WGS) entry which is preliminary data.</text>
</comment>
<gene>
    <name evidence="9" type="ORF">LUZ63_018427</name>
</gene>
<dbReference type="PRINTS" id="PR00463">
    <property type="entry name" value="EP450I"/>
</dbReference>
<protein>
    <recommendedName>
        <fullName evidence="11">Cytochrome P450</fullName>
    </recommendedName>
</protein>
<dbReference type="GO" id="GO:0004497">
    <property type="term" value="F:monooxygenase activity"/>
    <property type="evidence" value="ECO:0007669"/>
    <property type="project" value="UniProtKB-KW"/>
</dbReference>
<dbReference type="OrthoDB" id="1055148at2759"/>
<name>A0A9Q0C4F2_9POAL</name>
<dbReference type="GO" id="GO:0020037">
    <property type="term" value="F:heme binding"/>
    <property type="evidence" value="ECO:0007669"/>
    <property type="project" value="InterPro"/>
</dbReference>
<dbReference type="GO" id="GO:0016705">
    <property type="term" value="F:oxidoreductase activity, acting on paired donors, with incorporation or reduction of molecular oxygen"/>
    <property type="evidence" value="ECO:0007669"/>
    <property type="project" value="InterPro"/>
</dbReference>
<dbReference type="AlphaFoldDB" id="A0A9Q0C4F2"/>
<evidence type="ECO:0000313" key="9">
    <source>
        <dbReference type="EMBL" id="KAJ1687037.1"/>
    </source>
</evidence>
<dbReference type="PANTHER" id="PTHR47955">
    <property type="entry name" value="CYTOCHROME P450 FAMILY 71 PROTEIN"/>
    <property type="match status" value="1"/>
</dbReference>
<evidence type="ECO:0000256" key="4">
    <source>
        <dbReference type="ARBA" id="ARBA00023002"/>
    </source>
</evidence>
<dbReference type="PANTHER" id="PTHR47955:SF8">
    <property type="entry name" value="CYTOCHROME P450 71D11-LIKE"/>
    <property type="match status" value="1"/>
</dbReference>
<reference evidence="9" key="1">
    <citation type="journal article" date="2022" name="Cell">
        <title>Repeat-based holocentromeres influence genome architecture and karyotype evolution.</title>
        <authorList>
            <person name="Hofstatter P.G."/>
            <person name="Thangavel G."/>
            <person name="Lux T."/>
            <person name="Neumann P."/>
            <person name="Vondrak T."/>
            <person name="Novak P."/>
            <person name="Zhang M."/>
            <person name="Costa L."/>
            <person name="Castellani M."/>
            <person name="Scott A."/>
            <person name="Toegelov H."/>
            <person name="Fuchs J."/>
            <person name="Mata-Sucre Y."/>
            <person name="Dias Y."/>
            <person name="Vanzela A.L.L."/>
            <person name="Huettel B."/>
            <person name="Almeida C.C.S."/>
            <person name="Simkova H."/>
            <person name="Souza G."/>
            <person name="Pedrosa-Harand A."/>
            <person name="Macas J."/>
            <person name="Mayer K.F.X."/>
            <person name="Houben A."/>
            <person name="Marques A."/>
        </authorList>
    </citation>
    <scope>NUCLEOTIDE SEQUENCE</scope>
    <source>
        <strain evidence="9">RhyBre1mFocal</strain>
    </source>
</reference>
<dbReference type="Pfam" id="PF00067">
    <property type="entry name" value="p450"/>
    <property type="match status" value="1"/>
</dbReference>
<keyword evidence="3 7" id="KW-0479">Metal-binding</keyword>
<dbReference type="InterPro" id="IPR002401">
    <property type="entry name" value="Cyt_P450_E_grp-I"/>
</dbReference>
<evidence type="ECO:0000256" key="5">
    <source>
        <dbReference type="ARBA" id="ARBA00023004"/>
    </source>
</evidence>
<feature type="binding site" description="axial binding residue" evidence="7">
    <location>
        <position position="447"/>
    </location>
    <ligand>
        <name>heme</name>
        <dbReference type="ChEBI" id="CHEBI:30413"/>
    </ligand>
    <ligandPart>
        <name>Fe</name>
        <dbReference type="ChEBI" id="CHEBI:18248"/>
    </ligandPart>
</feature>
<evidence type="ECO:0000256" key="3">
    <source>
        <dbReference type="ARBA" id="ARBA00022723"/>
    </source>
</evidence>
<evidence type="ECO:0000313" key="10">
    <source>
        <dbReference type="Proteomes" id="UP001151287"/>
    </source>
</evidence>
<keyword evidence="5 7" id="KW-0408">Iron</keyword>
<dbReference type="Gene3D" id="1.10.630.10">
    <property type="entry name" value="Cytochrome P450"/>
    <property type="match status" value="1"/>
</dbReference>
<evidence type="ECO:0000256" key="7">
    <source>
        <dbReference type="PIRSR" id="PIRSR602401-1"/>
    </source>
</evidence>
<accession>A0A9Q0C4F2</accession>
<evidence type="ECO:0000256" key="8">
    <source>
        <dbReference type="RuleBase" id="RU000461"/>
    </source>
</evidence>
<dbReference type="Proteomes" id="UP001151287">
    <property type="component" value="Unassembled WGS sequence"/>
</dbReference>
<evidence type="ECO:0000256" key="2">
    <source>
        <dbReference type="ARBA" id="ARBA00022617"/>
    </source>
</evidence>
<comment type="cofactor">
    <cofactor evidence="7">
        <name>heme</name>
        <dbReference type="ChEBI" id="CHEBI:30413"/>
    </cofactor>
</comment>
<dbReference type="SUPFAM" id="SSF48264">
    <property type="entry name" value="Cytochrome P450"/>
    <property type="match status" value="1"/>
</dbReference>
<dbReference type="InterPro" id="IPR017972">
    <property type="entry name" value="Cyt_P450_CS"/>
</dbReference>
<evidence type="ECO:0000256" key="1">
    <source>
        <dbReference type="ARBA" id="ARBA00010617"/>
    </source>
</evidence>
<comment type="similarity">
    <text evidence="1 8">Belongs to the cytochrome P450 family.</text>
</comment>
<keyword evidence="6 8" id="KW-0503">Monooxygenase</keyword>
<proteinExistence type="inferred from homology"/>
<sequence length="517" mass="58549">MELTLPSLPYQLSALLLFVLALKLLHKKKATKTRSKLRIPPGPWTLPIIGSLHHLVRSRLPHRTLYNLARSHGPVMLLRAGQTDLVIITSKEAAEEVMKTHDAKFSDRPLLFTANMCNSGCDIVFSNGPYWRQLHRICVNGLLSSKKVKSLSSIRHEEVNHMLKSLSTFSDKKSPVKLIEKVSDVANNIVARVTFGGRCKRKEVFLKALKEVIEQVSWFSLSDFFPSLSQMDMKMKTKSLRTYRILDTLMEEIVQEHLEMQKQQQINGKEDIEYNLVYVLIKAMEDGNAGLPITFDSVKSVILDMFAGGTDTTTTTVEWTMAELVKHPEIMAKVQAEIRHAVGEKTDIDENDIIKLNYLKLVIKETLRLHPPLPLLLPRQCNETSQILGCSISSGARVIINGWALGRDPENWTDADKFIPERFEGSRVDFKGNNFEFVPFGAGRRSCPGMEFGMAIIEITLSRLLLHFDWKLPDSVKPNDLDMSEEFGAVCRKKIPLSLIPVLRVSLSDFGEVYNYT</sequence>
<dbReference type="GO" id="GO:0005506">
    <property type="term" value="F:iron ion binding"/>
    <property type="evidence" value="ECO:0007669"/>
    <property type="project" value="InterPro"/>
</dbReference>